<evidence type="ECO:0000256" key="1">
    <source>
        <dbReference type="SAM" id="Phobius"/>
    </source>
</evidence>
<protein>
    <recommendedName>
        <fullName evidence="4">NADH dehydrogenase [ubiquinone] 1 beta subcomplex subunit 8, mitochondrial</fullName>
    </recommendedName>
</protein>
<dbReference type="AlphaFoldDB" id="A0A9P0LDA5"/>
<dbReference type="GO" id="GO:0005739">
    <property type="term" value="C:mitochondrion"/>
    <property type="evidence" value="ECO:0007669"/>
    <property type="project" value="InterPro"/>
</dbReference>
<evidence type="ECO:0000313" key="3">
    <source>
        <dbReference type="Proteomes" id="UP001152888"/>
    </source>
</evidence>
<evidence type="ECO:0000313" key="2">
    <source>
        <dbReference type="EMBL" id="CAH1990875.1"/>
    </source>
</evidence>
<comment type="caution">
    <text evidence="2">The sequence shown here is derived from an EMBL/GenBank/DDBJ whole genome shotgun (WGS) entry which is preliminary data.</text>
</comment>
<dbReference type="PANTHER" id="PTHR12840:SF1">
    <property type="entry name" value="NADH DEHYDROGENASE [UBIQUINONE] 1 BETA SUBCOMPLEX SUBUNIT 8, MITOCHONDRIAL"/>
    <property type="match status" value="1"/>
</dbReference>
<proteinExistence type="predicted"/>
<name>A0A9P0LDA5_ACAOB</name>
<dbReference type="PANTHER" id="PTHR12840">
    <property type="entry name" value="NADH-UBIQUINONE OXIDOREDUCTASE ASHI SUBUNIT"/>
    <property type="match status" value="1"/>
</dbReference>
<dbReference type="OrthoDB" id="2014058at2759"/>
<dbReference type="InterPro" id="IPR008699">
    <property type="entry name" value="NDUFB8"/>
</dbReference>
<sequence>MNSIIKSAKLSNTWLKNNAILVTAVRNHWNKDYKPGPYPKTEAERVAAADKYGLHPSEYKPYPDDGQGCGDYPNLPMVSGDSKDPFYPWDNPELKRNFNEPMHAEFDLIREDRYDVSAKLRYPLWVFWAQFLGVMFGTFALYSLLENVKMFHPAIPRQYPSPGKKHYTFERADE</sequence>
<dbReference type="Proteomes" id="UP001152888">
    <property type="component" value="Unassembled WGS sequence"/>
</dbReference>
<keyword evidence="3" id="KW-1185">Reference proteome</keyword>
<accession>A0A9P0LDA5</accession>
<gene>
    <name evidence="2" type="ORF">ACAOBT_LOCUS19930</name>
</gene>
<reference evidence="2" key="1">
    <citation type="submission" date="2022-03" db="EMBL/GenBank/DDBJ databases">
        <authorList>
            <person name="Sayadi A."/>
        </authorList>
    </citation>
    <scope>NUCLEOTIDE SEQUENCE</scope>
</reference>
<feature type="transmembrane region" description="Helical" evidence="1">
    <location>
        <begin position="122"/>
        <end position="145"/>
    </location>
</feature>
<dbReference type="EMBL" id="CAKOFQ010007099">
    <property type="protein sequence ID" value="CAH1990875.1"/>
    <property type="molecule type" value="Genomic_DNA"/>
</dbReference>
<organism evidence="2 3">
    <name type="scientific">Acanthoscelides obtectus</name>
    <name type="common">Bean weevil</name>
    <name type="synonym">Bruchus obtectus</name>
    <dbReference type="NCBI Taxonomy" id="200917"/>
    <lineage>
        <taxon>Eukaryota</taxon>
        <taxon>Metazoa</taxon>
        <taxon>Ecdysozoa</taxon>
        <taxon>Arthropoda</taxon>
        <taxon>Hexapoda</taxon>
        <taxon>Insecta</taxon>
        <taxon>Pterygota</taxon>
        <taxon>Neoptera</taxon>
        <taxon>Endopterygota</taxon>
        <taxon>Coleoptera</taxon>
        <taxon>Polyphaga</taxon>
        <taxon>Cucujiformia</taxon>
        <taxon>Chrysomeloidea</taxon>
        <taxon>Chrysomelidae</taxon>
        <taxon>Bruchinae</taxon>
        <taxon>Bruchini</taxon>
        <taxon>Acanthoscelides</taxon>
    </lineage>
</organism>
<keyword evidence="1" id="KW-1133">Transmembrane helix</keyword>
<evidence type="ECO:0008006" key="4">
    <source>
        <dbReference type="Google" id="ProtNLM"/>
    </source>
</evidence>
<keyword evidence="1" id="KW-0472">Membrane</keyword>
<keyword evidence="1" id="KW-0812">Transmembrane</keyword>
<dbReference type="Pfam" id="PF05821">
    <property type="entry name" value="NDUF_B8"/>
    <property type="match status" value="1"/>
</dbReference>